<reference evidence="2 3" key="1">
    <citation type="journal article" date="2012" name="J. Bacteriol.">
        <title>Draft Genome Sequence Determination for Cystic Fibrosis and Chronic Granulomatous Disease Burkholderia multivorans Isolates.</title>
        <authorList>
            <person name="Varga J.J."/>
            <person name="Losada L."/>
            <person name="Zelazny A.M."/>
            <person name="Brinkac L."/>
            <person name="Harkins D."/>
            <person name="Radune D."/>
            <person name="Hostetler J."/>
            <person name="Sampaio E.P."/>
            <person name="Ronning C.M."/>
            <person name="Nierman W.C."/>
            <person name="Greenberg D.E."/>
            <person name="Holland S.M."/>
            <person name="Goldberg J.B."/>
        </authorList>
    </citation>
    <scope>NUCLEOTIDE SEQUENCE [LARGE SCALE GENOMIC DNA]</scope>
    <source>
        <strain evidence="2 3">CGD2</strain>
    </source>
</reference>
<proteinExistence type="predicted"/>
<organism evidence="2 3">
    <name type="scientific">Burkholderia multivorans CGD2</name>
    <dbReference type="NCBI Taxonomy" id="513052"/>
    <lineage>
        <taxon>Bacteria</taxon>
        <taxon>Pseudomonadati</taxon>
        <taxon>Pseudomonadota</taxon>
        <taxon>Betaproteobacteria</taxon>
        <taxon>Burkholderiales</taxon>
        <taxon>Burkholderiaceae</taxon>
        <taxon>Burkholderia</taxon>
        <taxon>Burkholderia cepacia complex</taxon>
    </lineage>
</organism>
<accession>B9BXD8</accession>
<evidence type="ECO:0000256" key="1">
    <source>
        <dbReference type="SAM" id="MobiDB-lite"/>
    </source>
</evidence>
<feature type="compositionally biased region" description="Low complexity" evidence="1">
    <location>
        <begin position="20"/>
        <end position="36"/>
    </location>
</feature>
<evidence type="ECO:0000313" key="2">
    <source>
        <dbReference type="EMBL" id="EEE04648.1"/>
    </source>
</evidence>
<protein>
    <submittedName>
        <fullName evidence="2">Uncharacterized protein</fullName>
    </submittedName>
</protein>
<comment type="caution">
    <text evidence="2">The sequence shown here is derived from an EMBL/GenBank/DDBJ whole genome shotgun (WGS) entry which is preliminary data.</text>
</comment>
<evidence type="ECO:0000313" key="3">
    <source>
        <dbReference type="Proteomes" id="UP000004535"/>
    </source>
</evidence>
<dbReference type="Proteomes" id="UP000004535">
    <property type="component" value="Unassembled WGS sequence"/>
</dbReference>
<dbReference type="AlphaFoldDB" id="B9BXD8"/>
<name>B9BXD8_9BURK</name>
<dbReference type="EMBL" id="ACFC01000014">
    <property type="protein sequence ID" value="EEE04648.1"/>
    <property type="molecule type" value="Genomic_DNA"/>
</dbReference>
<feature type="region of interest" description="Disordered" evidence="1">
    <location>
        <begin position="20"/>
        <end position="59"/>
    </location>
</feature>
<gene>
    <name evidence="2" type="ORF">BURMUCGD2_2557</name>
</gene>
<sequence length="59" mass="6343">MALFFCLCAGASAPYYRASGAPARPARPRMLGAARPARAKKKRDARKGIAHEPAWSADE</sequence>